<name>A0ABV5ZXD9_9PSEU</name>
<comment type="caution">
    <text evidence="1">The sequence shown here is derived from an EMBL/GenBank/DDBJ whole genome shotgun (WGS) entry which is preliminary data.</text>
</comment>
<proteinExistence type="predicted"/>
<sequence>MSQPELSKDSEAESGADGWVVRDIDGKPVRVRAGGFADHVFQGIAGSGERAVEAGRMDWTIGYLADLCWMTVPEMRNDIAKILQAEIFNAVNNDRFLISPTFSEVAEVLCGILISALRNGAGFGGVSARCLGVIRRVIEEKGDTYLDVFDEDIFKPVKRAGLWSAMKEANPELIQLMENTPRWRGLLESHGC</sequence>
<dbReference type="EMBL" id="JBHLZU010000014">
    <property type="protein sequence ID" value="MFB9905574.1"/>
    <property type="molecule type" value="Genomic_DNA"/>
</dbReference>
<keyword evidence="2" id="KW-1185">Reference proteome</keyword>
<protein>
    <submittedName>
        <fullName evidence="1">Uncharacterized protein</fullName>
    </submittedName>
</protein>
<gene>
    <name evidence="1" type="ORF">ACFFQA_16700</name>
</gene>
<organism evidence="1 2">
    <name type="scientific">Allokutzneria oryzae</name>
    <dbReference type="NCBI Taxonomy" id="1378989"/>
    <lineage>
        <taxon>Bacteria</taxon>
        <taxon>Bacillati</taxon>
        <taxon>Actinomycetota</taxon>
        <taxon>Actinomycetes</taxon>
        <taxon>Pseudonocardiales</taxon>
        <taxon>Pseudonocardiaceae</taxon>
        <taxon>Allokutzneria</taxon>
    </lineage>
</organism>
<dbReference type="RefSeq" id="WP_377852877.1">
    <property type="nucleotide sequence ID" value="NZ_JBHLZU010000014.1"/>
</dbReference>
<evidence type="ECO:0000313" key="1">
    <source>
        <dbReference type="EMBL" id="MFB9905574.1"/>
    </source>
</evidence>
<accession>A0ABV5ZXD9</accession>
<reference evidence="1 2" key="1">
    <citation type="submission" date="2024-09" db="EMBL/GenBank/DDBJ databases">
        <authorList>
            <person name="Sun Q."/>
            <person name="Mori K."/>
        </authorList>
    </citation>
    <scope>NUCLEOTIDE SEQUENCE [LARGE SCALE GENOMIC DNA]</scope>
    <source>
        <strain evidence="1 2">TBRC 7907</strain>
    </source>
</reference>
<evidence type="ECO:0000313" key="2">
    <source>
        <dbReference type="Proteomes" id="UP001589693"/>
    </source>
</evidence>
<dbReference type="Proteomes" id="UP001589693">
    <property type="component" value="Unassembled WGS sequence"/>
</dbReference>